<dbReference type="AlphaFoldDB" id="A0AAN6UXN6"/>
<dbReference type="Pfam" id="PF11951">
    <property type="entry name" value="Fungal_trans_2"/>
    <property type="match status" value="1"/>
</dbReference>
<dbReference type="InterPro" id="IPR021858">
    <property type="entry name" value="Fun_TF"/>
</dbReference>
<keyword evidence="1" id="KW-0539">Nucleus</keyword>
<reference evidence="3" key="1">
    <citation type="journal article" date="2023" name="Mol. Phylogenet. Evol.">
        <title>Genome-scale phylogeny and comparative genomics of the fungal order Sordariales.</title>
        <authorList>
            <person name="Hensen N."/>
            <person name="Bonometti L."/>
            <person name="Westerberg I."/>
            <person name="Brannstrom I.O."/>
            <person name="Guillou S."/>
            <person name="Cros-Aarteil S."/>
            <person name="Calhoun S."/>
            <person name="Haridas S."/>
            <person name="Kuo A."/>
            <person name="Mondo S."/>
            <person name="Pangilinan J."/>
            <person name="Riley R."/>
            <person name="LaButti K."/>
            <person name="Andreopoulos B."/>
            <person name="Lipzen A."/>
            <person name="Chen C."/>
            <person name="Yan M."/>
            <person name="Daum C."/>
            <person name="Ng V."/>
            <person name="Clum A."/>
            <person name="Steindorff A."/>
            <person name="Ohm R.A."/>
            <person name="Martin F."/>
            <person name="Silar P."/>
            <person name="Natvig D.O."/>
            <person name="Lalanne C."/>
            <person name="Gautier V."/>
            <person name="Ament-Velasquez S.L."/>
            <person name="Kruys A."/>
            <person name="Hutchinson M.I."/>
            <person name="Powell A.J."/>
            <person name="Barry K."/>
            <person name="Miller A.N."/>
            <person name="Grigoriev I.V."/>
            <person name="Debuchy R."/>
            <person name="Gladieux P."/>
            <person name="Hiltunen Thoren M."/>
            <person name="Johannesson H."/>
        </authorList>
    </citation>
    <scope>NUCLEOTIDE SEQUENCE</scope>
    <source>
        <strain evidence="3">CBS 141.50</strain>
    </source>
</reference>
<dbReference type="PANTHER" id="PTHR37540">
    <property type="entry name" value="TRANSCRIPTION FACTOR (ACR-2), PUTATIVE-RELATED-RELATED"/>
    <property type="match status" value="1"/>
</dbReference>
<feature type="compositionally biased region" description="Basic residues" evidence="2">
    <location>
        <begin position="30"/>
        <end position="42"/>
    </location>
</feature>
<evidence type="ECO:0000313" key="3">
    <source>
        <dbReference type="EMBL" id="KAK4140726.1"/>
    </source>
</evidence>
<accession>A0AAN6UXN6</accession>
<reference evidence="3" key="2">
    <citation type="submission" date="2023-05" db="EMBL/GenBank/DDBJ databases">
        <authorList>
            <consortium name="Lawrence Berkeley National Laboratory"/>
            <person name="Steindorff A."/>
            <person name="Hensen N."/>
            <person name="Bonometti L."/>
            <person name="Westerberg I."/>
            <person name="Brannstrom I.O."/>
            <person name="Guillou S."/>
            <person name="Cros-Aarteil S."/>
            <person name="Calhoun S."/>
            <person name="Haridas S."/>
            <person name="Kuo A."/>
            <person name="Mondo S."/>
            <person name="Pangilinan J."/>
            <person name="Riley R."/>
            <person name="Labutti K."/>
            <person name="Andreopoulos B."/>
            <person name="Lipzen A."/>
            <person name="Chen C."/>
            <person name="Yanf M."/>
            <person name="Daum C."/>
            <person name="Ng V."/>
            <person name="Clum A."/>
            <person name="Ohm R."/>
            <person name="Martin F."/>
            <person name="Silar P."/>
            <person name="Natvig D."/>
            <person name="Lalanne C."/>
            <person name="Gautier V."/>
            <person name="Ament-Velasquez S.L."/>
            <person name="Kruys A."/>
            <person name="Hutchinson M.I."/>
            <person name="Powell A.J."/>
            <person name="Barry K."/>
            <person name="Miller A.N."/>
            <person name="Grigoriev I.V."/>
            <person name="Debuchy R."/>
            <person name="Gladieux P."/>
            <person name="Thoren M.H."/>
            <person name="Johannesson H."/>
        </authorList>
    </citation>
    <scope>NUCLEOTIDE SEQUENCE</scope>
    <source>
        <strain evidence="3">CBS 141.50</strain>
    </source>
</reference>
<proteinExistence type="predicted"/>
<gene>
    <name evidence="3" type="ORF">C8A04DRAFT_14679</name>
</gene>
<comment type="caution">
    <text evidence="3">The sequence shown here is derived from an EMBL/GenBank/DDBJ whole genome shotgun (WGS) entry which is preliminary data.</text>
</comment>
<dbReference type="EMBL" id="MU853624">
    <property type="protein sequence ID" value="KAK4140726.1"/>
    <property type="molecule type" value="Genomic_DNA"/>
</dbReference>
<keyword evidence="4" id="KW-1185">Reference proteome</keyword>
<evidence type="ECO:0000256" key="2">
    <source>
        <dbReference type="SAM" id="MobiDB-lite"/>
    </source>
</evidence>
<dbReference type="Proteomes" id="UP001302676">
    <property type="component" value="Unassembled WGS sequence"/>
</dbReference>
<evidence type="ECO:0000256" key="1">
    <source>
        <dbReference type="ARBA" id="ARBA00023242"/>
    </source>
</evidence>
<dbReference type="PANTHER" id="PTHR37540:SF9">
    <property type="entry name" value="ZN(2)-C6 FUNGAL-TYPE DOMAIN-CONTAINING PROTEIN"/>
    <property type="match status" value="1"/>
</dbReference>
<evidence type="ECO:0000313" key="4">
    <source>
        <dbReference type="Proteomes" id="UP001302676"/>
    </source>
</evidence>
<protein>
    <submittedName>
        <fullName evidence="3">Uncharacterized protein</fullName>
    </submittedName>
</protein>
<name>A0AAN6UXN6_9PEZI</name>
<organism evidence="3 4">
    <name type="scientific">Dichotomopilus funicola</name>
    <dbReference type="NCBI Taxonomy" id="1934379"/>
    <lineage>
        <taxon>Eukaryota</taxon>
        <taxon>Fungi</taxon>
        <taxon>Dikarya</taxon>
        <taxon>Ascomycota</taxon>
        <taxon>Pezizomycotina</taxon>
        <taxon>Sordariomycetes</taxon>
        <taxon>Sordariomycetidae</taxon>
        <taxon>Sordariales</taxon>
        <taxon>Chaetomiaceae</taxon>
        <taxon>Dichotomopilus</taxon>
    </lineage>
</organism>
<feature type="region of interest" description="Disordered" evidence="2">
    <location>
        <begin position="22"/>
        <end position="57"/>
    </location>
</feature>
<sequence>MKKFEFVDNTTIDRAARRRIRSHVATGRNAGKKLSRPSRKKMLTSGPRRARNPETTATTATLVQTRLANSVSRLSPPPVESPCSAMSTLPAYLRQHCDSRWLAHFQGVVSLLGKIRHAPELDVALDYGSEPQLKFVQPLFFDEAYFHGAMAVFLSAGHRSSPLPYTSSIISTPQEVWSARTRHLCLALRLVNTRLSGENAASNETLMAVLVLGMYERQQGEYDRGLVHLDGLQRMVQLRGGLAKFSESGPSGPVLARKVFR</sequence>
<dbReference type="RefSeq" id="XP_062634097.1">
    <property type="nucleotide sequence ID" value="XM_062778191.1"/>
</dbReference>
<dbReference type="GeneID" id="87814804"/>